<evidence type="ECO:0000313" key="5">
    <source>
        <dbReference type="Proteomes" id="UP000265140"/>
    </source>
</evidence>
<dbReference type="InterPro" id="IPR026646">
    <property type="entry name" value="GPRIN2-like/GPRIN3"/>
</dbReference>
<feature type="region of interest" description="Disordered" evidence="2">
    <location>
        <begin position="483"/>
        <end position="502"/>
    </location>
</feature>
<feature type="compositionally biased region" description="Polar residues" evidence="2">
    <location>
        <begin position="331"/>
        <end position="342"/>
    </location>
</feature>
<dbReference type="OrthoDB" id="10049175at2759"/>
<feature type="compositionally biased region" description="Basic and acidic residues" evidence="2">
    <location>
        <begin position="165"/>
        <end position="187"/>
    </location>
</feature>
<feature type="region of interest" description="Disordered" evidence="2">
    <location>
        <begin position="747"/>
        <end position="770"/>
    </location>
</feature>
<dbReference type="PANTHER" id="PTHR15718">
    <property type="entry name" value="G PROTEIN-REGULATED INDUCER OF NEURITE OUTGROWTH C-TERMINAL DOMAIN-CONTAINING PROTEIN"/>
    <property type="match status" value="1"/>
</dbReference>
<feature type="compositionally biased region" description="Polar residues" evidence="2">
    <location>
        <begin position="400"/>
        <end position="409"/>
    </location>
</feature>
<feature type="compositionally biased region" description="Polar residues" evidence="2">
    <location>
        <begin position="146"/>
        <end position="161"/>
    </location>
</feature>
<reference evidence="4" key="4">
    <citation type="submission" date="2025-09" db="UniProtKB">
        <authorList>
            <consortium name="Ensembl"/>
        </authorList>
    </citation>
    <scope>IDENTIFICATION</scope>
</reference>
<evidence type="ECO:0000259" key="3">
    <source>
        <dbReference type="Pfam" id="PF15235"/>
    </source>
</evidence>
<dbReference type="InParanoid" id="A0A3P8XQ80"/>
<feature type="compositionally biased region" description="Basic and acidic residues" evidence="2">
    <location>
        <begin position="343"/>
        <end position="374"/>
    </location>
</feature>
<dbReference type="GeneID" id="105031525"/>
<dbReference type="Ensembl" id="ENSELUT00000008625.3">
    <property type="protein sequence ID" value="ENSELUP00000006627.3"/>
    <property type="gene ID" value="ENSELUG00000007484.3"/>
</dbReference>
<feature type="compositionally biased region" description="Gly residues" evidence="2">
    <location>
        <begin position="94"/>
        <end position="107"/>
    </location>
</feature>
<comment type="function">
    <text evidence="1">May be involved in neurite outgrowth.</text>
</comment>
<accession>A0A3P8XQ80</accession>
<dbReference type="KEGG" id="els:105031525"/>
<reference evidence="5" key="1">
    <citation type="journal article" date="2014" name="PLoS ONE">
        <title>The genome and linkage map of the northern pike (Esox lucius): conserved synteny revealed between the salmonid sister group and the Neoteleostei.</title>
        <authorList>
            <person name="Rondeau E.B."/>
            <person name="Minkley D.R."/>
            <person name="Leong J.S."/>
            <person name="Messmer A.M."/>
            <person name="Jantzen J.R."/>
            <person name="von Schalburg K.R."/>
            <person name="Lemon C."/>
            <person name="Bird N.H."/>
            <person name="Koop B.F."/>
        </authorList>
    </citation>
    <scope>NUCLEOTIDE SEQUENCE</scope>
</reference>
<evidence type="ECO:0000256" key="2">
    <source>
        <dbReference type="SAM" id="MobiDB-lite"/>
    </source>
</evidence>
<dbReference type="CTD" id="101884675"/>
<feature type="compositionally biased region" description="Basic and acidic residues" evidence="2">
    <location>
        <begin position="686"/>
        <end position="695"/>
    </location>
</feature>
<dbReference type="OMA" id="FQHICQI"/>
<feature type="compositionally biased region" description="Polar residues" evidence="2">
    <location>
        <begin position="588"/>
        <end position="602"/>
    </location>
</feature>
<feature type="region of interest" description="Disordered" evidence="2">
    <location>
        <begin position="588"/>
        <end position="700"/>
    </location>
</feature>
<feature type="compositionally biased region" description="Polar residues" evidence="2">
    <location>
        <begin position="189"/>
        <end position="212"/>
    </location>
</feature>
<feature type="compositionally biased region" description="Low complexity" evidence="2">
    <location>
        <begin position="214"/>
        <end position="223"/>
    </location>
</feature>
<dbReference type="RefSeq" id="XP_010904307.2">
    <property type="nucleotide sequence ID" value="XM_010906005.4"/>
</dbReference>
<dbReference type="Bgee" id="ENSELUG00000007484">
    <property type="expression patterns" value="Expressed in ovary and 4 other cell types or tissues"/>
</dbReference>
<feature type="compositionally biased region" description="Basic residues" evidence="2">
    <location>
        <begin position="757"/>
        <end position="770"/>
    </location>
</feature>
<feature type="compositionally biased region" description="Polar residues" evidence="2">
    <location>
        <begin position="38"/>
        <end position="49"/>
    </location>
</feature>
<protein>
    <recommendedName>
        <fullName evidence="3">G protein-regulated inducer of neurite outgrowth C-terminal domain-containing protein</fullName>
    </recommendedName>
</protein>
<dbReference type="Proteomes" id="UP000265140">
    <property type="component" value="Chromosome 24"/>
</dbReference>
<evidence type="ECO:0000313" key="4">
    <source>
        <dbReference type="Ensembl" id="ENSELUP00000006627.3"/>
    </source>
</evidence>
<dbReference type="PANTHER" id="PTHR15718:SF6">
    <property type="entry name" value="G PROTEIN-REGULATED INDUCER OF NEURITE OUTGROWTH 3"/>
    <property type="match status" value="1"/>
</dbReference>
<organism evidence="4 5">
    <name type="scientific">Esox lucius</name>
    <name type="common">Northern pike</name>
    <dbReference type="NCBI Taxonomy" id="8010"/>
    <lineage>
        <taxon>Eukaryota</taxon>
        <taxon>Metazoa</taxon>
        <taxon>Chordata</taxon>
        <taxon>Craniata</taxon>
        <taxon>Vertebrata</taxon>
        <taxon>Euteleostomi</taxon>
        <taxon>Actinopterygii</taxon>
        <taxon>Neopterygii</taxon>
        <taxon>Teleostei</taxon>
        <taxon>Protacanthopterygii</taxon>
        <taxon>Esociformes</taxon>
        <taxon>Esocidae</taxon>
        <taxon>Esox</taxon>
    </lineage>
</organism>
<keyword evidence="5" id="KW-1185">Reference proteome</keyword>
<reference evidence="4" key="3">
    <citation type="submission" date="2025-08" db="UniProtKB">
        <authorList>
            <consortium name="Ensembl"/>
        </authorList>
    </citation>
    <scope>IDENTIFICATION</scope>
</reference>
<evidence type="ECO:0000256" key="1">
    <source>
        <dbReference type="ARBA" id="ARBA00002358"/>
    </source>
</evidence>
<name>A0A3P8XQ80_ESOLU</name>
<reference evidence="4" key="2">
    <citation type="submission" date="2020-02" db="EMBL/GenBank/DDBJ databases">
        <title>Esox lucius (northern pike) genome, fEsoLuc1, primary haplotype.</title>
        <authorList>
            <person name="Myers G."/>
            <person name="Karagic N."/>
            <person name="Meyer A."/>
            <person name="Pippel M."/>
            <person name="Reichard M."/>
            <person name="Winkler S."/>
            <person name="Tracey A."/>
            <person name="Sims Y."/>
            <person name="Howe K."/>
            <person name="Rhie A."/>
            <person name="Formenti G."/>
            <person name="Durbin R."/>
            <person name="Fedrigo O."/>
            <person name="Jarvis E.D."/>
        </authorList>
    </citation>
    <scope>NUCLEOTIDE SEQUENCE [LARGE SCALE GENOMIC DNA]</scope>
</reference>
<dbReference type="GO" id="GO:0005886">
    <property type="term" value="C:plasma membrane"/>
    <property type="evidence" value="ECO:0007669"/>
    <property type="project" value="TreeGrafter"/>
</dbReference>
<dbReference type="InterPro" id="IPR032745">
    <property type="entry name" value="GRIN_C"/>
</dbReference>
<dbReference type="Pfam" id="PF15235">
    <property type="entry name" value="GRIN_C"/>
    <property type="match status" value="1"/>
</dbReference>
<feature type="region of interest" description="Disordered" evidence="2">
    <location>
        <begin position="1"/>
        <end position="223"/>
    </location>
</feature>
<sequence length="792" mass="84432">METLLGSKRRTVEAQMEPAHHIGGGVSTLGAISKTEPHSNQGAEPNRNIQLPPRDTSRHHSTDTTPQKPNGGGGGGSSPSGPRADGKGNEGLFQGEGGRTALSGGGRPESKSNANELKPLAALEAETAKRSKISMARSPKTDTVTRLKSPNIKLTTATSPRTHTHRTEHSWDSSSKIEHSRTEHLSEVTKPTASRALQCSKDSLKGSSSTWKGSAAPLAPLATSSPKCRTTVAVTLTSTTSDSTGGASDSDLSIGSLGVSITTPQNTPSLTPDPLAVTMRETTETILEDAARQLESKMATVTSSTVTITPQSSAHLLSGGVTGGPAPSQKAVVQSDTAVKTNRASERDSNPPEYRRAVGRSHDDRTGRLSRETKSSASPLGKTNHLGDRNVTAVAGGNNEGASTRATQKSGKERRRREEETEEQQPPGTGRSGERKEAGTMTNPSEVRLSWGEERREVGVQAVVEVCDHSSTTSPRLLALSPRRYHVNPGDPEGVAADPGRLRDMGSRSGSVLVCDLTMDQQVTGQGRNGEAGPLVGLQSCQSRSVASQDQPTGTKPVATPLCCVPIGLPPFQHICQIDIELCSQSEAPTSNEKLPTSVTNENKQKAEEAEGRAVAKSQSKQPDRQTDTSGSKTSHKHKTPPSTQYSSNSTHRHKPKPASDIKPGLGPTPGKSSAKQPEENPDLAGKPEEERKASEPVQNVVWDEQGMTWEVYGASVDLESLGFAIQSHLQCKIREHEKRIGTLRKSVSEDVPSPGAKKRMEKNKKKRKRNVFRSVFRPGCCRKPPVSPARK</sequence>
<feature type="compositionally biased region" description="Polar residues" evidence="2">
    <location>
        <begin position="641"/>
        <end position="650"/>
    </location>
</feature>
<dbReference type="GeneTree" id="ENSGT00570000079168"/>
<feature type="compositionally biased region" description="Basic and acidic residues" evidence="2">
    <location>
        <begin position="603"/>
        <end position="614"/>
    </location>
</feature>
<dbReference type="GO" id="GO:0031175">
    <property type="term" value="P:neuron projection development"/>
    <property type="evidence" value="ECO:0007669"/>
    <property type="project" value="TreeGrafter"/>
</dbReference>
<proteinExistence type="predicted"/>
<feature type="region of interest" description="Disordered" evidence="2">
    <location>
        <begin position="316"/>
        <end position="445"/>
    </location>
</feature>
<feature type="domain" description="G protein-regulated inducer of neurite outgrowth C-terminal" evidence="3">
    <location>
        <begin position="673"/>
        <end position="786"/>
    </location>
</feature>
<dbReference type="AlphaFoldDB" id="A0A3P8XQ80"/>